<dbReference type="SMART" id="SM00347">
    <property type="entry name" value="HTH_MARR"/>
    <property type="match status" value="1"/>
</dbReference>
<accession>A0A2A4Z654</accession>
<dbReference type="InterPro" id="IPR036390">
    <property type="entry name" value="WH_DNA-bd_sf"/>
</dbReference>
<protein>
    <submittedName>
        <fullName evidence="5">MarR family transcriptional regulator</fullName>
    </submittedName>
</protein>
<proteinExistence type="predicted"/>
<dbReference type="SUPFAM" id="SSF46785">
    <property type="entry name" value="Winged helix' DNA-binding domain"/>
    <property type="match status" value="1"/>
</dbReference>
<dbReference type="InterPro" id="IPR036388">
    <property type="entry name" value="WH-like_DNA-bd_sf"/>
</dbReference>
<dbReference type="PROSITE" id="PS50995">
    <property type="entry name" value="HTH_MARR_2"/>
    <property type="match status" value="1"/>
</dbReference>
<name>A0A2A4Z654_9PROT</name>
<reference evidence="5" key="2">
    <citation type="journal article" date="2018" name="ISME J.">
        <title>A dynamic microbial community with high functional redundancy inhabits the cold, oxic subseafloor aquifer.</title>
        <authorList>
            <person name="Tully B.J."/>
            <person name="Wheat C.G."/>
            <person name="Glazer B.T."/>
            <person name="Huber J.A."/>
        </authorList>
    </citation>
    <scope>NUCLEOTIDE SEQUENCE</scope>
    <source>
        <strain evidence="5">NORP83</strain>
    </source>
</reference>
<sequence length="164" mass="18836">MVDDFPEDKERLAHLARLAARSFTRSLQFRLDGFDMTFGHWVFLRILWDEDGLTQRVLSERANLTEPTTHNALVKLEILGYIKRKNLKGNKRKQHAFLTKKGSDARIMLEPLAVEVNEVAIHGISDEDVATFRKTLLVVIENLTKDETRELSQGKRVPPTRGAR</sequence>
<dbReference type="GO" id="GO:0003677">
    <property type="term" value="F:DNA binding"/>
    <property type="evidence" value="ECO:0007669"/>
    <property type="project" value="UniProtKB-KW"/>
</dbReference>
<dbReference type="Gene3D" id="1.10.10.10">
    <property type="entry name" value="Winged helix-like DNA-binding domain superfamily/Winged helix DNA-binding domain"/>
    <property type="match status" value="1"/>
</dbReference>
<dbReference type="GO" id="GO:0003700">
    <property type="term" value="F:DNA-binding transcription factor activity"/>
    <property type="evidence" value="ECO:0007669"/>
    <property type="project" value="InterPro"/>
</dbReference>
<dbReference type="InterPro" id="IPR000835">
    <property type="entry name" value="HTH_MarR-typ"/>
</dbReference>
<evidence type="ECO:0000313" key="5">
    <source>
        <dbReference type="EMBL" id="PCJ02584.1"/>
    </source>
</evidence>
<dbReference type="PANTHER" id="PTHR42756">
    <property type="entry name" value="TRANSCRIPTIONAL REGULATOR, MARR"/>
    <property type="match status" value="1"/>
</dbReference>
<feature type="domain" description="HTH marR-type" evidence="4">
    <location>
        <begin position="9"/>
        <end position="141"/>
    </location>
</feature>
<reference key="1">
    <citation type="submission" date="2017-08" db="EMBL/GenBank/DDBJ databases">
        <title>A dynamic microbial community with high functional redundancy inhabits the cold, oxic subseafloor aquifer.</title>
        <authorList>
            <person name="Tully B.J."/>
            <person name="Wheat C.G."/>
            <person name="Glazer B.T."/>
            <person name="Huber J.A."/>
        </authorList>
    </citation>
    <scope>NUCLEOTIDE SEQUENCE [LARGE SCALE GENOMIC DNA]</scope>
</reference>
<dbReference type="PANTHER" id="PTHR42756:SF1">
    <property type="entry name" value="TRANSCRIPTIONAL REPRESSOR OF EMRAB OPERON"/>
    <property type="match status" value="1"/>
</dbReference>
<gene>
    <name evidence="5" type="ORF">COB13_05205</name>
</gene>
<evidence type="ECO:0000256" key="3">
    <source>
        <dbReference type="ARBA" id="ARBA00023163"/>
    </source>
</evidence>
<dbReference type="EMBL" id="NVUS01000004">
    <property type="protein sequence ID" value="PCJ02584.1"/>
    <property type="molecule type" value="Genomic_DNA"/>
</dbReference>
<dbReference type="AlphaFoldDB" id="A0A2A4Z654"/>
<evidence type="ECO:0000256" key="2">
    <source>
        <dbReference type="ARBA" id="ARBA00023125"/>
    </source>
</evidence>
<keyword evidence="1" id="KW-0805">Transcription regulation</keyword>
<keyword evidence="3" id="KW-0804">Transcription</keyword>
<keyword evidence="2" id="KW-0238">DNA-binding</keyword>
<dbReference type="Pfam" id="PF01047">
    <property type="entry name" value="MarR"/>
    <property type="match status" value="1"/>
</dbReference>
<organism evidence="5">
    <name type="scientific">OCS116 cluster bacterium</name>
    <dbReference type="NCBI Taxonomy" id="2030921"/>
    <lineage>
        <taxon>Bacteria</taxon>
        <taxon>Pseudomonadati</taxon>
        <taxon>Pseudomonadota</taxon>
        <taxon>Alphaproteobacteria</taxon>
        <taxon>OCS116 cluster</taxon>
    </lineage>
</organism>
<comment type="caution">
    <text evidence="5">The sequence shown here is derived from an EMBL/GenBank/DDBJ whole genome shotgun (WGS) entry which is preliminary data.</text>
</comment>
<evidence type="ECO:0000259" key="4">
    <source>
        <dbReference type="PROSITE" id="PS50995"/>
    </source>
</evidence>
<evidence type="ECO:0000256" key="1">
    <source>
        <dbReference type="ARBA" id="ARBA00023015"/>
    </source>
</evidence>